<dbReference type="RefSeq" id="WP_307467362.1">
    <property type="nucleotide sequence ID" value="NZ_JAURUR010000011.1"/>
</dbReference>
<reference evidence="1 2" key="1">
    <citation type="submission" date="2023-07" db="EMBL/GenBank/DDBJ databases">
        <title>Genomic Encyclopedia of Type Strains, Phase IV (KMG-IV): sequencing the most valuable type-strain genomes for metagenomic binning, comparative biology and taxonomic classification.</title>
        <authorList>
            <person name="Goeker M."/>
        </authorList>
    </citation>
    <scope>NUCLEOTIDE SEQUENCE [LARGE SCALE GENOMIC DNA]</scope>
    <source>
        <strain evidence="1 2">NIO-1023</strain>
    </source>
</reference>
<organism evidence="1 2">
    <name type="scientific">Deinococcus enclensis</name>
    <dbReference type="NCBI Taxonomy" id="1049582"/>
    <lineage>
        <taxon>Bacteria</taxon>
        <taxon>Thermotogati</taxon>
        <taxon>Deinococcota</taxon>
        <taxon>Deinococci</taxon>
        <taxon>Deinococcales</taxon>
        <taxon>Deinococcaceae</taxon>
        <taxon>Deinococcus</taxon>
    </lineage>
</organism>
<accession>A0ABT9MFM0</accession>
<dbReference type="EMBL" id="JAURUR010000011">
    <property type="protein sequence ID" value="MDP9765394.1"/>
    <property type="molecule type" value="Genomic_DNA"/>
</dbReference>
<sequence>MSDGFSHLIGQPLRRVLYYRPGSEADLDLNWPGVHDVGQGVELAFDGGHCFVTWDHAVEEEVSVRPGRMVDFLRAGAFEDVSAHADWQPHVGQGLVAVQVRQNEVVLQFGERQVYVVTAEVDMESLLIDGMADNLVVFFHEEARREFFAQYPGEPTRSGPL</sequence>
<proteinExistence type="predicted"/>
<evidence type="ECO:0000313" key="1">
    <source>
        <dbReference type="EMBL" id="MDP9765394.1"/>
    </source>
</evidence>
<gene>
    <name evidence="1" type="ORF">QO006_002845</name>
</gene>
<name>A0ABT9MFM0_9DEIO</name>
<comment type="caution">
    <text evidence="1">The sequence shown here is derived from an EMBL/GenBank/DDBJ whole genome shotgun (WGS) entry which is preliminary data.</text>
</comment>
<dbReference type="Proteomes" id="UP001232163">
    <property type="component" value="Unassembled WGS sequence"/>
</dbReference>
<evidence type="ECO:0000313" key="2">
    <source>
        <dbReference type="Proteomes" id="UP001232163"/>
    </source>
</evidence>
<protein>
    <submittedName>
        <fullName evidence="1">Uncharacterized protein</fullName>
    </submittedName>
</protein>
<keyword evidence="2" id="KW-1185">Reference proteome</keyword>